<evidence type="ECO:0000313" key="4">
    <source>
        <dbReference type="Proteomes" id="UP001498398"/>
    </source>
</evidence>
<protein>
    <submittedName>
        <fullName evidence="3">Uncharacterized protein</fullName>
    </submittedName>
</protein>
<name>A0ABR1JMU1_9AGAR</name>
<sequence>MQLFISFLIGLALHSFAHSSNLGLVLLGAWEGICLHHLTSTSPSSYDPYLAYALRLCFDIFLTRNPSRVFFIFIWSLLINFATDALGDQHFYDTTHEKRARRTSTSEPTRERRRTSARRPVTSPSSSSVSATSIPSIPFSPPEIVSPIEIQTSTPNIRPFDQTVDIVDEPMPTDSTSAHLAIPPIADVSSIDDTTRPIPSLQAAAVQALSSEFVSDTFEPSLPVLAPRAMPSITDPLPPLNEGLAMRANVVDLGSPRDELQTPLLKGIPVDIADHMDELTTPPARSILLSAVGTTRDRDEESVTAVEQPVRKAAVPRHVQSAASGSNTPIPIPAPRLLSLQSILQERRV</sequence>
<reference evidence="3 4" key="1">
    <citation type="submission" date="2024-01" db="EMBL/GenBank/DDBJ databases">
        <title>A draft genome for the cacao thread blight pathogen Marasmiellus scandens.</title>
        <authorList>
            <person name="Baruah I.K."/>
            <person name="Leung J."/>
            <person name="Bukari Y."/>
            <person name="Amoako-Attah I."/>
            <person name="Meinhardt L.W."/>
            <person name="Bailey B.A."/>
            <person name="Cohen S.P."/>
        </authorList>
    </citation>
    <scope>NUCLEOTIDE SEQUENCE [LARGE SCALE GENOMIC DNA]</scope>
    <source>
        <strain evidence="3 4">GH-19</strain>
    </source>
</reference>
<evidence type="ECO:0000313" key="3">
    <source>
        <dbReference type="EMBL" id="KAK7461990.1"/>
    </source>
</evidence>
<feature type="compositionally biased region" description="Low complexity" evidence="1">
    <location>
        <begin position="118"/>
        <end position="143"/>
    </location>
</feature>
<feature type="region of interest" description="Disordered" evidence="1">
    <location>
        <begin position="293"/>
        <end position="332"/>
    </location>
</feature>
<gene>
    <name evidence="3" type="ORF">VKT23_008421</name>
</gene>
<feature type="chain" id="PRO_5046539235" evidence="2">
    <location>
        <begin position="20"/>
        <end position="349"/>
    </location>
</feature>
<feature type="signal peptide" evidence="2">
    <location>
        <begin position="1"/>
        <end position="19"/>
    </location>
</feature>
<dbReference type="EMBL" id="JBANRG010000012">
    <property type="protein sequence ID" value="KAK7461990.1"/>
    <property type="molecule type" value="Genomic_DNA"/>
</dbReference>
<organism evidence="3 4">
    <name type="scientific">Marasmiellus scandens</name>
    <dbReference type="NCBI Taxonomy" id="2682957"/>
    <lineage>
        <taxon>Eukaryota</taxon>
        <taxon>Fungi</taxon>
        <taxon>Dikarya</taxon>
        <taxon>Basidiomycota</taxon>
        <taxon>Agaricomycotina</taxon>
        <taxon>Agaricomycetes</taxon>
        <taxon>Agaricomycetidae</taxon>
        <taxon>Agaricales</taxon>
        <taxon>Marasmiineae</taxon>
        <taxon>Omphalotaceae</taxon>
        <taxon>Marasmiellus</taxon>
    </lineage>
</organism>
<evidence type="ECO:0000256" key="2">
    <source>
        <dbReference type="SAM" id="SignalP"/>
    </source>
</evidence>
<dbReference type="Proteomes" id="UP001498398">
    <property type="component" value="Unassembled WGS sequence"/>
</dbReference>
<evidence type="ECO:0000256" key="1">
    <source>
        <dbReference type="SAM" id="MobiDB-lite"/>
    </source>
</evidence>
<keyword evidence="4" id="KW-1185">Reference proteome</keyword>
<accession>A0ABR1JMU1</accession>
<keyword evidence="2" id="KW-0732">Signal</keyword>
<feature type="region of interest" description="Disordered" evidence="1">
    <location>
        <begin position="96"/>
        <end position="143"/>
    </location>
</feature>
<comment type="caution">
    <text evidence="3">The sequence shown here is derived from an EMBL/GenBank/DDBJ whole genome shotgun (WGS) entry which is preliminary data.</text>
</comment>
<proteinExistence type="predicted"/>